<dbReference type="AlphaFoldDB" id="A0A087CVR5"/>
<evidence type="ECO:0000313" key="4">
    <source>
        <dbReference type="Proteomes" id="UP000029078"/>
    </source>
</evidence>
<dbReference type="Proteomes" id="UP000029078">
    <property type="component" value="Unassembled WGS sequence"/>
</dbReference>
<keyword evidence="4" id="KW-1185">Reference proteome</keyword>
<feature type="compositionally biased region" description="Low complexity" evidence="1">
    <location>
        <begin position="179"/>
        <end position="205"/>
    </location>
</feature>
<evidence type="ECO:0008006" key="5">
    <source>
        <dbReference type="Google" id="ProtNLM"/>
    </source>
</evidence>
<dbReference type="EMBL" id="JGZL01000012">
    <property type="protein sequence ID" value="KFI87365.1"/>
    <property type="molecule type" value="Genomic_DNA"/>
</dbReference>
<keyword evidence="2" id="KW-0812">Transmembrane</keyword>
<dbReference type="RefSeq" id="WP_051592935.1">
    <property type="nucleotide sequence ID" value="NZ_JGZL01000012.1"/>
</dbReference>
<protein>
    <recommendedName>
        <fullName evidence="5">Ethanolamine utilization protein EutL</fullName>
    </recommendedName>
</protein>
<name>A0A087CVR5_BIFRU</name>
<comment type="caution">
    <text evidence="3">The sequence shown here is derived from an EMBL/GenBank/DDBJ whole genome shotgun (WGS) entry which is preliminary data.</text>
</comment>
<feature type="compositionally biased region" description="Polar residues" evidence="1">
    <location>
        <begin position="1"/>
        <end position="30"/>
    </location>
</feature>
<dbReference type="eggNOG" id="ENOG5031TNG">
    <property type="taxonomic scope" value="Bacteria"/>
</dbReference>
<organism evidence="3 4">
    <name type="scientific">Bifidobacterium ruminantium</name>
    <dbReference type="NCBI Taxonomy" id="78346"/>
    <lineage>
        <taxon>Bacteria</taxon>
        <taxon>Bacillati</taxon>
        <taxon>Actinomycetota</taxon>
        <taxon>Actinomycetes</taxon>
        <taxon>Bifidobacteriales</taxon>
        <taxon>Bifidobacteriaceae</taxon>
        <taxon>Bifidobacterium</taxon>
    </lineage>
</organism>
<feature type="compositionally biased region" description="Gly residues" evidence="1">
    <location>
        <begin position="147"/>
        <end position="178"/>
    </location>
</feature>
<gene>
    <name evidence="3" type="ORF">BRUM_0499</name>
</gene>
<evidence type="ECO:0000313" key="3">
    <source>
        <dbReference type="EMBL" id="KFI87365.1"/>
    </source>
</evidence>
<feature type="compositionally biased region" description="Gly residues" evidence="1">
    <location>
        <begin position="112"/>
        <end position="134"/>
    </location>
</feature>
<reference evidence="3 4" key="1">
    <citation type="submission" date="2014-03" db="EMBL/GenBank/DDBJ databases">
        <title>Genomics of Bifidobacteria.</title>
        <authorList>
            <person name="Ventura M."/>
            <person name="Milani C."/>
            <person name="Lugli G.A."/>
        </authorList>
    </citation>
    <scope>NUCLEOTIDE SEQUENCE [LARGE SCALE GENOMIC DNA]</scope>
    <source>
        <strain evidence="3 4">LMG 21811</strain>
    </source>
</reference>
<feature type="transmembrane region" description="Helical" evidence="2">
    <location>
        <begin position="74"/>
        <end position="97"/>
    </location>
</feature>
<keyword evidence="2" id="KW-1133">Transmembrane helix</keyword>
<evidence type="ECO:0000256" key="2">
    <source>
        <dbReference type="SAM" id="Phobius"/>
    </source>
</evidence>
<feature type="compositionally biased region" description="Low complexity" evidence="1">
    <location>
        <begin position="58"/>
        <end position="68"/>
    </location>
</feature>
<proteinExistence type="predicted"/>
<feature type="region of interest" description="Disordered" evidence="1">
    <location>
        <begin position="103"/>
        <end position="205"/>
    </location>
</feature>
<keyword evidence="2" id="KW-0472">Membrane</keyword>
<feature type="region of interest" description="Disordered" evidence="1">
    <location>
        <begin position="1"/>
        <end position="68"/>
    </location>
</feature>
<evidence type="ECO:0000256" key="1">
    <source>
        <dbReference type="SAM" id="MobiDB-lite"/>
    </source>
</evidence>
<accession>A0A087CVR5</accession>
<sequence length="205" mass="19175">MTDFDFNTSTPSNNVVPSDNIVSDGVQSGNAGYGNAIADGNPGNFRTPNPQADPETFGGPAAKAAPSPKLGGKAIAIIAGLSLVCGLIGGVGGAFAMSAISGSGQQRTSQQGPGGQSNGQMGGPGGQSGSGSGQSNGQMGEPPSGQPGHGGSDSGQSGQSGSGQSGSGQSGQQGGSGSGSSDSGSSGSNNSSSYLDSGDSGSIAS</sequence>